<reference evidence="2 3" key="1">
    <citation type="submission" date="2018-08" db="EMBL/GenBank/DDBJ databases">
        <title>Recombination of ecologically and evolutionarily significant loci maintains genetic cohesion in the Pseudomonas syringae species complex.</title>
        <authorList>
            <person name="Dillon M."/>
            <person name="Thakur S."/>
            <person name="Almeida R.N.D."/>
            <person name="Weir B.S."/>
            <person name="Guttman D.S."/>
        </authorList>
    </citation>
    <scope>NUCLEOTIDE SEQUENCE [LARGE SCALE GENOMIC DNA]</scope>
    <source>
        <strain evidence="2 3">ICMP 9420</strain>
    </source>
</reference>
<feature type="non-terminal residue" evidence="2">
    <location>
        <position position="315"/>
    </location>
</feature>
<gene>
    <name evidence="2" type="ORF">ALP58_05649</name>
</gene>
<dbReference type="AlphaFoldDB" id="A0A3M5H8V2"/>
<evidence type="ECO:0000259" key="1">
    <source>
        <dbReference type="Pfam" id="PF14280"/>
    </source>
</evidence>
<feature type="domain" description="DUF4365" evidence="1">
    <location>
        <begin position="18"/>
        <end position="139"/>
    </location>
</feature>
<accession>A0A3M5H8V2</accession>
<sequence length="315" mass="36122">MTPGEIGTLAGRIFNYHLPSNWILRDQEDQNDHGIDAEIEVKDSKGLAQGKDYVFKVQIKGEEHSRFVLDNQFLSFTLRTSKLQYYLSFNIPVILVVVEVDSERVFWLSITDNEDLIDKARHATTESVQIHLPVQNLIKRRDEPSTQVVLEAVFRSWDYLAVKGVTNSVKRFGDLSPASLESRIATMGDALYKAHHQQLENLLGQRNFDRFYDVADRLMESRIVPGADRFVAGLFYRRALRISPTRQTLVDQMVDLARISDFLIKLARQERTTNLRHYAIGLARCVDFRYSIDSLMANHYAEKALGDSPEGRSEV</sequence>
<protein>
    <recommendedName>
        <fullName evidence="1">DUF4365 domain-containing protein</fullName>
    </recommendedName>
</protein>
<name>A0A3M5H8V2_PSESS</name>
<dbReference type="Proteomes" id="UP000270430">
    <property type="component" value="Unassembled WGS sequence"/>
</dbReference>
<evidence type="ECO:0000313" key="2">
    <source>
        <dbReference type="EMBL" id="RMS94891.1"/>
    </source>
</evidence>
<evidence type="ECO:0000313" key="3">
    <source>
        <dbReference type="Proteomes" id="UP000270430"/>
    </source>
</evidence>
<proteinExistence type="predicted"/>
<dbReference type="RefSeq" id="WP_147474608.1">
    <property type="nucleotide sequence ID" value="NZ_RBSX01000058.1"/>
</dbReference>
<comment type="caution">
    <text evidence="2">The sequence shown here is derived from an EMBL/GenBank/DDBJ whole genome shotgun (WGS) entry which is preliminary data.</text>
</comment>
<dbReference type="Pfam" id="PF14280">
    <property type="entry name" value="DUF4365"/>
    <property type="match status" value="1"/>
</dbReference>
<dbReference type="InterPro" id="IPR025375">
    <property type="entry name" value="DUF4365"/>
</dbReference>
<organism evidence="2 3">
    <name type="scientific">Pseudomonas savastanoi</name>
    <name type="common">Pseudomonas syringae pv. savastanoi</name>
    <dbReference type="NCBI Taxonomy" id="29438"/>
    <lineage>
        <taxon>Bacteria</taxon>
        <taxon>Pseudomonadati</taxon>
        <taxon>Pseudomonadota</taxon>
        <taxon>Gammaproteobacteria</taxon>
        <taxon>Pseudomonadales</taxon>
        <taxon>Pseudomonadaceae</taxon>
        <taxon>Pseudomonas</taxon>
    </lineage>
</organism>
<dbReference type="EMBL" id="RBSX01000058">
    <property type="protein sequence ID" value="RMS94891.1"/>
    <property type="molecule type" value="Genomic_DNA"/>
</dbReference>